<comment type="caution">
    <text evidence="2">The sequence shown here is derived from an EMBL/GenBank/DDBJ whole genome shotgun (WGS) entry which is preliminary data.</text>
</comment>
<dbReference type="AlphaFoldDB" id="A0A4R0GBR3"/>
<dbReference type="SUPFAM" id="SSF117074">
    <property type="entry name" value="Hypothetical protein PA1324"/>
    <property type="match status" value="1"/>
</dbReference>
<dbReference type="OrthoDB" id="9795234at2"/>
<dbReference type="Proteomes" id="UP000291424">
    <property type="component" value="Unassembled WGS sequence"/>
</dbReference>
<accession>A0A4R0GBR3</accession>
<gene>
    <name evidence="2" type="ORF">E0L20_00280</name>
</gene>
<sequence>MKKLIIAATAAALLSGCMSIPKPVNLPPFPQAEYDKLKLDGSEKLTGQAFLKTMGGDVKVAAGSQVILMPKTSYTDFQFTTCMGLTRCDKEDMRAAKYEKVTIADAQGKFEFDNIAPGEYYVQTTVTWMRPSTYGLVTEGGALMSAASVKAGQNNTVMVTR</sequence>
<feature type="chain" id="PRO_5020827399" evidence="1">
    <location>
        <begin position="20"/>
        <end position="161"/>
    </location>
</feature>
<keyword evidence="1" id="KW-0732">Signal</keyword>
<organism evidence="2 3">
    <name type="scientific">Enterobacter wuhouensis</name>
    <dbReference type="NCBI Taxonomy" id="2529381"/>
    <lineage>
        <taxon>Bacteria</taxon>
        <taxon>Pseudomonadati</taxon>
        <taxon>Pseudomonadota</taxon>
        <taxon>Gammaproteobacteria</taxon>
        <taxon>Enterobacterales</taxon>
        <taxon>Enterobacteriaceae</taxon>
        <taxon>Enterobacter</taxon>
    </lineage>
</organism>
<evidence type="ECO:0000313" key="3">
    <source>
        <dbReference type="Proteomes" id="UP000291424"/>
    </source>
</evidence>
<name>A0A4R0GBR3_9ENTR</name>
<dbReference type="RefSeq" id="WP_131632150.1">
    <property type="nucleotide sequence ID" value="NZ_SJOO01000001.1"/>
</dbReference>
<dbReference type="PROSITE" id="PS51257">
    <property type="entry name" value="PROKAR_LIPOPROTEIN"/>
    <property type="match status" value="1"/>
</dbReference>
<reference evidence="2 3" key="1">
    <citation type="submission" date="2019-02" db="EMBL/GenBank/DDBJ databases">
        <title>The draft genome of Enterobacter spp. strains.</title>
        <authorList>
            <person name="Wang C."/>
            <person name="Feng Y."/>
            <person name="Zong Z."/>
        </authorList>
    </citation>
    <scope>NUCLEOTIDE SEQUENCE [LARGE SCALE GENOMIC DNA]</scope>
    <source>
        <strain evidence="2 3">WCHEW120002</strain>
    </source>
</reference>
<keyword evidence="2" id="KW-0121">Carboxypeptidase</keyword>
<keyword evidence="2" id="KW-0645">Protease</keyword>
<feature type="signal peptide" evidence="1">
    <location>
        <begin position="1"/>
        <end position="19"/>
    </location>
</feature>
<keyword evidence="2" id="KW-0378">Hydrolase</keyword>
<evidence type="ECO:0000313" key="2">
    <source>
        <dbReference type="EMBL" id="TCB94554.1"/>
    </source>
</evidence>
<dbReference type="GO" id="GO:0004180">
    <property type="term" value="F:carboxypeptidase activity"/>
    <property type="evidence" value="ECO:0007669"/>
    <property type="project" value="UniProtKB-KW"/>
</dbReference>
<evidence type="ECO:0000256" key="1">
    <source>
        <dbReference type="SAM" id="SignalP"/>
    </source>
</evidence>
<protein>
    <submittedName>
        <fullName evidence="2">Carboxypeptidase regulatory-like domain-containing protein</fullName>
    </submittedName>
</protein>
<dbReference type="EMBL" id="SJOO01000001">
    <property type="protein sequence ID" value="TCB94554.1"/>
    <property type="molecule type" value="Genomic_DNA"/>
</dbReference>
<proteinExistence type="predicted"/>